<keyword evidence="3" id="KW-1185">Reference proteome</keyword>
<proteinExistence type="predicted"/>
<dbReference type="EMBL" id="BMYK01000031">
    <property type="protein sequence ID" value="GHD00157.1"/>
    <property type="molecule type" value="Genomic_DNA"/>
</dbReference>
<accession>A0ABQ3GB09</accession>
<evidence type="ECO:0000313" key="3">
    <source>
        <dbReference type="Proteomes" id="UP000626210"/>
    </source>
</evidence>
<evidence type="ECO:0000313" key="2">
    <source>
        <dbReference type="EMBL" id="GHD00157.1"/>
    </source>
</evidence>
<organism evidence="2 3">
    <name type="scientific">Pseudorhodoferax aquiterrae</name>
    <dbReference type="NCBI Taxonomy" id="747304"/>
    <lineage>
        <taxon>Bacteria</taxon>
        <taxon>Pseudomonadati</taxon>
        <taxon>Pseudomonadota</taxon>
        <taxon>Betaproteobacteria</taxon>
        <taxon>Burkholderiales</taxon>
        <taxon>Comamonadaceae</taxon>
    </lineage>
</organism>
<protein>
    <submittedName>
        <fullName evidence="2">Uncharacterized protein</fullName>
    </submittedName>
</protein>
<dbReference type="RefSeq" id="WP_189690302.1">
    <property type="nucleotide sequence ID" value="NZ_BMYK01000031.1"/>
</dbReference>
<sequence>MPDSKKLDPDGERAAATQAMDSTPISGKEHEYRADGDHHPRQDGEVLERKQDAAAQAEPHIAKGIPGAGRPPETDSAPNTD</sequence>
<gene>
    <name evidence="2" type="ORF">GCM10007320_57330</name>
</gene>
<dbReference type="Proteomes" id="UP000626210">
    <property type="component" value="Unassembled WGS sequence"/>
</dbReference>
<feature type="compositionally biased region" description="Basic and acidic residues" evidence="1">
    <location>
        <begin position="27"/>
        <end position="52"/>
    </location>
</feature>
<feature type="region of interest" description="Disordered" evidence="1">
    <location>
        <begin position="1"/>
        <end position="81"/>
    </location>
</feature>
<reference evidence="3" key="1">
    <citation type="journal article" date="2019" name="Int. J. Syst. Evol. Microbiol.">
        <title>The Global Catalogue of Microorganisms (GCM) 10K type strain sequencing project: providing services to taxonomists for standard genome sequencing and annotation.</title>
        <authorList>
            <consortium name="The Broad Institute Genomics Platform"/>
            <consortium name="The Broad Institute Genome Sequencing Center for Infectious Disease"/>
            <person name="Wu L."/>
            <person name="Ma J."/>
        </authorList>
    </citation>
    <scope>NUCLEOTIDE SEQUENCE [LARGE SCALE GENOMIC DNA]</scope>
    <source>
        <strain evidence="3">KCTC 23314</strain>
    </source>
</reference>
<evidence type="ECO:0000256" key="1">
    <source>
        <dbReference type="SAM" id="MobiDB-lite"/>
    </source>
</evidence>
<feature type="compositionally biased region" description="Basic and acidic residues" evidence="1">
    <location>
        <begin position="1"/>
        <end position="13"/>
    </location>
</feature>
<comment type="caution">
    <text evidence="2">The sequence shown here is derived from an EMBL/GenBank/DDBJ whole genome shotgun (WGS) entry which is preliminary data.</text>
</comment>
<name>A0ABQ3GB09_9BURK</name>